<dbReference type="Proteomes" id="UP000198480">
    <property type="component" value="Unassembled WGS sequence"/>
</dbReference>
<feature type="compositionally biased region" description="Gly residues" evidence="1">
    <location>
        <begin position="32"/>
        <end position="44"/>
    </location>
</feature>
<accession>A0A239CTE3</accession>
<proteinExistence type="predicted"/>
<dbReference type="AlphaFoldDB" id="A0A239CTE3"/>
<feature type="region of interest" description="Disordered" evidence="1">
    <location>
        <begin position="25"/>
        <end position="47"/>
    </location>
</feature>
<organism evidence="2 3">
    <name type="scientific">Belliella buryatensis</name>
    <dbReference type="NCBI Taxonomy" id="1500549"/>
    <lineage>
        <taxon>Bacteria</taxon>
        <taxon>Pseudomonadati</taxon>
        <taxon>Bacteroidota</taxon>
        <taxon>Cytophagia</taxon>
        <taxon>Cytophagales</taxon>
        <taxon>Cyclobacteriaceae</taxon>
        <taxon>Belliella</taxon>
    </lineage>
</organism>
<sequence length="68" mass="7138">MIPLDHYSDGPGCRVGYFRPEGSGGERISRKGCGGAKGWEGKGLGGKREKPRGIGVYRGIGVSLSVKC</sequence>
<evidence type="ECO:0000313" key="3">
    <source>
        <dbReference type="Proteomes" id="UP000198480"/>
    </source>
</evidence>
<gene>
    <name evidence="2" type="ORF">SAMN06295967_105225</name>
</gene>
<protein>
    <submittedName>
        <fullName evidence="2">Uncharacterized protein</fullName>
    </submittedName>
</protein>
<evidence type="ECO:0000313" key="2">
    <source>
        <dbReference type="EMBL" id="SNS23485.1"/>
    </source>
</evidence>
<reference evidence="3" key="1">
    <citation type="submission" date="2017-06" db="EMBL/GenBank/DDBJ databases">
        <authorList>
            <person name="Varghese N."/>
            <person name="Submissions S."/>
        </authorList>
    </citation>
    <scope>NUCLEOTIDE SEQUENCE [LARGE SCALE GENOMIC DNA]</scope>
    <source>
        <strain evidence="3">5C</strain>
    </source>
</reference>
<dbReference type="EMBL" id="FZOK01000005">
    <property type="protein sequence ID" value="SNS23485.1"/>
    <property type="molecule type" value="Genomic_DNA"/>
</dbReference>
<keyword evidence="3" id="KW-1185">Reference proteome</keyword>
<evidence type="ECO:0000256" key="1">
    <source>
        <dbReference type="SAM" id="MobiDB-lite"/>
    </source>
</evidence>
<name>A0A239CTE3_9BACT</name>